<organism evidence="2 3">
    <name type="scientific">Pseudovibrio brasiliensis</name>
    <dbReference type="NCBI Taxonomy" id="1898042"/>
    <lineage>
        <taxon>Bacteria</taxon>
        <taxon>Pseudomonadati</taxon>
        <taxon>Pseudomonadota</taxon>
        <taxon>Alphaproteobacteria</taxon>
        <taxon>Hyphomicrobiales</taxon>
        <taxon>Stappiaceae</taxon>
        <taxon>Pseudovibrio</taxon>
    </lineage>
</organism>
<evidence type="ECO:0008006" key="4">
    <source>
        <dbReference type="Google" id="ProtNLM"/>
    </source>
</evidence>
<sequence>MKKTLAMLILLISILPVNAADDFCRVEIKPASENELSYRQRGDRCEGLFAQKVSATGLRIAAFHKHPASYDENSLAINISSGDSRAIKALTVTSLRPKQFYRMDTVYHGSNYSLSLDVVRHPDVNVKPTDFAAVICKENCDAATPTLIPASFVDENPFNPYVALVANLELYELRISIKDGDTGGVLFDKEMLGSRTWPAARPATFPLKPYLSERKNILFEVVASGRGNKLIDSISARLEGQ</sequence>
<dbReference type="EMBL" id="CP074130">
    <property type="protein sequence ID" value="QUS59155.1"/>
    <property type="molecule type" value="Genomic_DNA"/>
</dbReference>
<keyword evidence="2" id="KW-0614">Plasmid</keyword>
<reference evidence="2 3" key="1">
    <citation type="journal article" date="2021" name="Angew. Chem. Int. Ed. Engl.">
        <title>A novel family of nonribosomal peptides modulate collective behavior in Pseudovibrio bacteria isolated from marine sponges.</title>
        <authorList>
            <person name="Ioca L.P."/>
            <person name="Dai Y."/>
            <person name="Kunakom S."/>
            <person name="Diaz-Espinosa J."/>
            <person name="Krunic A."/>
            <person name="Crnkovic C.M."/>
            <person name="Orjala J."/>
            <person name="Sanchez L.M."/>
            <person name="Ferreira A.G."/>
            <person name="Berlinck R.G.S."/>
            <person name="Eustaquio A.S."/>
        </authorList>
    </citation>
    <scope>NUCLEOTIDE SEQUENCE [LARGE SCALE GENOMIC DNA]</scope>
    <source>
        <strain evidence="2 3">Ab134</strain>
        <plasmid evidence="2 3">pAb134-04</plasmid>
    </source>
</reference>
<feature type="signal peptide" evidence="1">
    <location>
        <begin position="1"/>
        <end position="19"/>
    </location>
</feature>
<feature type="chain" id="PRO_5046956240" description="Gliding motility-associated protein GldM C-terminal domain-containing protein" evidence="1">
    <location>
        <begin position="20"/>
        <end position="241"/>
    </location>
</feature>
<gene>
    <name evidence="2" type="ORF">KGB56_26540</name>
</gene>
<geneLocation type="plasmid" evidence="2 3">
    <name>pAb134-04</name>
</geneLocation>
<name>A0ABX8AZ91_9HYPH</name>
<protein>
    <recommendedName>
        <fullName evidence="4">Gliding motility-associated protein GldM C-terminal domain-containing protein</fullName>
    </recommendedName>
</protein>
<keyword evidence="1" id="KW-0732">Signal</keyword>
<evidence type="ECO:0000313" key="2">
    <source>
        <dbReference type="EMBL" id="QUS59155.1"/>
    </source>
</evidence>
<proteinExistence type="predicted"/>
<keyword evidence="3" id="KW-1185">Reference proteome</keyword>
<dbReference type="RefSeq" id="WP_143508360.1">
    <property type="nucleotide sequence ID" value="NZ_CP074130.1"/>
</dbReference>
<evidence type="ECO:0000256" key="1">
    <source>
        <dbReference type="SAM" id="SignalP"/>
    </source>
</evidence>
<dbReference type="Proteomes" id="UP000680706">
    <property type="component" value="Plasmid pAb134-04"/>
</dbReference>
<accession>A0ABX8AZ91</accession>
<evidence type="ECO:0000313" key="3">
    <source>
        <dbReference type="Proteomes" id="UP000680706"/>
    </source>
</evidence>